<dbReference type="Pfam" id="PF09515">
    <property type="entry name" value="Thia_YuaJ"/>
    <property type="match status" value="1"/>
</dbReference>
<dbReference type="GO" id="GO:0015234">
    <property type="term" value="F:thiamine transmembrane transporter activity"/>
    <property type="evidence" value="ECO:0007669"/>
    <property type="project" value="InterPro"/>
</dbReference>
<sequence length="101" mass="11141">MHPVQFILDYFVAFTLLGTAAFFPKNLPLGAAVAGFLRMMASTVSGAVFFSSYAADYGFSNPWVYSLIYNFLTIGVDTILCVIVAALPPVQRLFQRVFCKN</sequence>
<feature type="transmembrane region" description="Helical" evidence="1">
    <location>
        <begin position="6"/>
        <end position="23"/>
    </location>
</feature>
<protein>
    <recommendedName>
        <fullName evidence="3">Thiamine transporter ThiT</fullName>
    </recommendedName>
</protein>
<comment type="caution">
    <text evidence="2">The sequence shown here is derived from an EMBL/GenBank/DDBJ whole genome shotgun (WGS) entry which is preliminary data.</text>
</comment>
<evidence type="ECO:0000313" key="2">
    <source>
        <dbReference type="EMBL" id="MPM82972.1"/>
    </source>
</evidence>
<dbReference type="Gene3D" id="1.10.1760.20">
    <property type="match status" value="1"/>
</dbReference>
<keyword evidence="1" id="KW-0472">Membrane</keyword>
<accession>A0A645D2K6</accession>
<dbReference type="EMBL" id="VSSQ01031894">
    <property type="protein sequence ID" value="MPM82972.1"/>
    <property type="molecule type" value="Genomic_DNA"/>
</dbReference>
<reference evidence="2" key="1">
    <citation type="submission" date="2019-08" db="EMBL/GenBank/DDBJ databases">
        <authorList>
            <person name="Kucharzyk K."/>
            <person name="Murdoch R.W."/>
            <person name="Higgins S."/>
            <person name="Loffler F."/>
        </authorList>
    </citation>
    <scope>NUCLEOTIDE SEQUENCE</scope>
</reference>
<dbReference type="AlphaFoldDB" id="A0A645D2K6"/>
<proteinExistence type="predicted"/>
<dbReference type="InterPro" id="IPR012651">
    <property type="entry name" value="Thia_Transptr_ThiT"/>
</dbReference>
<dbReference type="GO" id="GO:0005886">
    <property type="term" value="C:plasma membrane"/>
    <property type="evidence" value="ECO:0007669"/>
    <property type="project" value="InterPro"/>
</dbReference>
<gene>
    <name evidence="2" type="ORF">SDC9_130035</name>
</gene>
<name>A0A645D2K6_9ZZZZ</name>
<organism evidence="2">
    <name type="scientific">bioreactor metagenome</name>
    <dbReference type="NCBI Taxonomy" id="1076179"/>
    <lineage>
        <taxon>unclassified sequences</taxon>
        <taxon>metagenomes</taxon>
        <taxon>ecological metagenomes</taxon>
    </lineage>
</organism>
<feature type="transmembrane region" description="Helical" evidence="1">
    <location>
        <begin position="67"/>
        <end position="87"/>
    </location>
</feature>
<evidence type="ECO:0000256" key="1">
    <source>
        <dbReference type="SAM" id="Phobius"/>
    </source>
</evidence>
<keyword evidence="1" id="KW-0812">Transmembrane</keyword>
<keyword evidence="1" id="KW-1133">Transmembrane helix</keyword>
<evidence type="ECO:0008006" key="3">
    <source>
        <dbReference type="Google" id="ProtNLM"/>
    </source>
</evidence>
<feature type="transmembrane region" description="Helical" evidence="1">
    <location>
        <begin position="35"/>
        <end position="55"/>
    </location>
</feature>